<dbReference type="InterPro" id="IPR049892">
    <property type="entry name" value="AA9"/>
</dbReference>
<dbReference type="GO" id="GO:0030245">
    <property type="term" value="P:cellulose catabolic process"/>
    <property type="evidence" value="ECO:0007669"/>
    <property type="project" value="UniProtKB-KW"/>
</dbReference>
<keyword evidence="7" id="KW-0560">Oxidoreductase</keyword>
<feature type="chain" id="PRO_5007404817" description="lytic cellulose monooxygenase (C4-dehydrogenating)" evidence="16">
    <location>
        <begin position="17"/>
        <end position="223"/>
    </location>
</feature>
<evidence type="ECO:0000313" key="22">
    <source>
        <dbReference type="Proteomes" id="UP000045706"/>
    </source>
</evidence>
<dbReference type="EMBL" id="JAEMWZ010000302">
    <property type="protein sequence ID" value="KAG7126427.1"/>
    <property type="molecule type" value="Genomic_DNA"/>
</dbReference>
<evidence type="ECO:0000256" key="2">
    <source>
        <dbReference type="ARBA" id="ARBA00004613"/>
    </source>
</evidence>
<evidence type="ECO:0000256" key="10">
    <source>
        <dbReference type="ARBA" id="ARBA00023157"/>
    </source>
</evidence>
<keyword evidence="4" id="KW-0479">Metal-binding</keyword>
<evidence type="ECO:0000256" key="15">
    <source>
        <dbReference type="ARBA" id="ARBA00047174"/>
    </source>
</evidence>
<evidence type="ECO:0000313" key="21">
    <source>
        <dbReference type="Proteomes" id="UP000044602"/>
    </source>
</evidence>
<keyword evidence="21" id="KW-1185">Reference proteome</keyword>
<organism evidence="19 21">
    <name type="scientific">Verticillium longisporum</name>
    <name type="common">Verticillium dahliae var. longisporum</name>
    <dbReference type="NCBI Taxonomy" id="100787"/>
    <lineage>
        <taxon>Eukaryota</taxon>
        <taxon>Fungi</taxon>
        <taxon>Dikarya</taxon>
        <taxon>Ascomycota</taxon>
        <taxon>Pezizomycotina</taxon>
        <taxon>Sordariomycetes</taxon>
        <taxon>Hypocreomycetidae</taxon>
        <taxon>Glomerellales</taxon>
        <taxon>Plectosphaerellaceae</taxon>
        <taxon>Verticillium</taxon>
    </lineage>
</organism>
<evidence type="ECO:0000256" key="11">
    <source>
        <dbReference type="ARBA" id="ARBA00023277"/>
    </source>
</evidence>
<dbReference type="PANTHER" id="PTHR33353:SF10">
    <property type="entry name" value="ENDO-BETA-1,4-GLUCANASE D"/>
    <property type="match status" value="1"/>
</dbReference>
<gene>
    <name evidence="19" type="ORF">BN1708_005997</name>
    <name evidence="18" type="ORF">BN1723_008861</name>
    <name evidence="20" type="ORF">HYQ45_012854</name>
</gene>
<feature type="signal peptide" evidence="16">
    <location>
        <begin position="1"/>
        <end position="16"/>
    </location>
</feature>
<comment type="subcellular location">
    <subcellularLocation>
        <location evidence="2">Secreted</location>
    </subcellularLocation>
</comment>
<evidence type="ECO:0000256" key="8">
    <source>
        <dbReference type="ARBA" id="ARBA00023008"/>
    </source>
</evidence>
<keyword evidence="5 16" id="KW-0732">Signal</keyword>
<keyword evidence="8" id="KW-0186">Copper</keyword>
<evidence type="ECO:0000256" key="13">
    <source>
        <dbReference type="ARBA" id="ARBA00044502"/>
    </source>
</evidence>
<dbReference type="Proteomes" id="UP000689129">
    <property type="component" value="Unassembled WGS sequence"/>
</dbReference>
<dbReference type="InterPro" id="IPR005103">
    <property type="entry name" value="AA9_LPMO"/>
</dbReference>
<dbReference type="Pfam" id="PF03443">
    <property type="entry name" value="AA9"/>
    <property type="match status" value="1"/>
</dbReference>
<proteinExistence type="inferred from homology"/>
<dbReference type="EMBL" id="CVQH01022416">
    <property type="protein sequence ID" value="CRK33053.1"/>
    <property type="molecule type" value="Genomic_DNA"/>
</dbReference>
<dbReference type="Proteomes" id="UP000044602">
    <property type="component" value="Unassembled WGS sequence"/>
</dbReference>
<evidence type="ECO:0000256" key="4">
    <source>
        <dbReference type="ARBA" id="ARBA00022723"/>
    </source>
</evidence>
<comment type="cofactor">
    <cofactor evidence="1">
        <name>Cu(2+)</name>
        <dbReference type="ChEBI" id="CHEBI:29036"/>
    </cofactor>
</comment>
<evidence type="ECO:0000256" key="1">
    <source>
        <dbReference type="ARBA" id="ARBA00001973"/>
    </source>
</evidence>
<dbReference type="AlphaFoldDB" id="A0A0G4MFI2"/>
<evidence type="ECO:0000259" key="17">
    <source>
        <dbReference type="Pfam" id="PF03443"/>
    </source>
</evidence>
<keyword evidence="6" id="KW-0136">Cellulose degradation</keyword>
<dbReference type="GO" id="GO:0004497">
    <property type="term" value="F:monooxygenase activity"/>
    <property type="evidence" value="ECO:0007669"/>
    <property type="project" value="UniProtKB-KW"/>
</dbReference>
<dbReference type="Gene3D" id="2.70.50.70">
    <property type="match status" value="1"/>
</dbReference>
<accession>A0A0G4MFI2</accession>
<sequence>MKTFALLPLLSSGVLAHYFFPNTVVDGVQSAEWEFIRETNNNPGAEPVEDLSSTFLRCFEKPGRPTSAVLPVTAGSTVGFTSSNSMGHPGPVLFYMARVPDGEDVTTWDPVGDVWFKIDQHGDLGGPYPAFETEMREISTTIPKTLPNGDYLLRAEHIGLHAHGTPQFYIACAQVEVSGGGNGTPGPLVAFPGEYAKEDPGLAVNIYAASQPYEYPGPEVWSG</sequence>
<evidence type="ECO:0000256" key="3">
    <source>
        <dbReference type="ARBA" id="ARBA00022525"/>
    </source>
</evidence>
<keyword evidence="10" id="KW-1015">Disulfide bond</keyword>
<reference evidence="20" key="2">
    <citation type="journal article" date="2021" name="Mol. Plant Pathol.">
        <title>A 20-kb lineage-specific genomic region tames virulence in pathogenic amphidiploid Verticillium longisporum.</title>
        <authorList>
            <person name="Harting R."/>
            <person name="Starke J."/>
            <person name="Kusch H."/>
            <person name="Poggeler S."/>
            <person name="Maurus I."/>
            <person name="Schluter R."/>
            <person name="Landesfeind M."/>
            <person name="Bulla I."/>
            <person name="Nowrousian M."/>
            <person name="de Jonge R."/>
            <person name="Stahlhut G."/>
            <person name="Hoff K.J."/>
            <person name="Asshauer K.P."/>
            <person name="Thurmer A."/>
            <person name="Stanke M."/>
            <person name="Daniel R."/>
            <person name="Morgenstern B."/>
            <person name="Thomma B.P.H.J."/>
            <person name="Kronstad J.W."/>
            <person name="Braus-Stromeyer S.A."/>
            <person name="Braus G.H."/>
        </authorList>
    </citation>
    <scope>NUCLEOTIDE SEQUENCE</scope>
    <source>
        <strain evidence="20">Vl32</strain>
    </source>
</reference>
<evidence type="ECO:0000313" key="20">
    <source>
        <dbReference type="EMBL" id="KAG7126427.1"/>
    </source>
</evidence>
<keyword evidence="3" id="KW-0964">Secreted</keyword>
<evidence type="ECO:0000256" key="5">
    <source>
        <dbReference type="ARBA" id="ARBA00022729"/>
    </source>
</evidence>
<dbReference type="STRING" id="100787.A0A0G4MFI2"/>
<name>A0A0G4MFI2_VERLO</name>
<dbReference type="GO" id="GO:0046872">
    <property type="term" value="F:metal ion binding"/>
    <property type="evidence" value="ECO:0007669"/>
    <property type="project" value="UniProtKB-KW"/>
</dbReference>
<evidence type="ECO:0000256" key="7">
    <source>
        <dbReference type="ARBA" id="ARBA00023002"/>
    </source>
</evidence>
<keyword evidence="12" id="KW-0624">Polysaccharide degradation</keyword>
<evidence type="ECO:0000256" key="16">
    <source>
        <dbReference type="SAM" id="SignalP"/>
    </source>
</evidence>
<comment type="similarity">
    <text evidence="13">Belongs to the polysaccharide monooxygenase AA9 family.</text>
</comment>
<evidence type="ECO:0000256" key="12">
    <source>
        <dbReference type="ARBA" id="ARBA00023326"/>
    </source>
</evidence>
<feature type="domain" description="Auxiliary Activity family 9 catalytic" evidence="17">
    <location>
        <begin position="17"/>
        <end position="213"/>
    </location>
</feature>
<evidence type="ECO:0000256" key="9">
    <source>
        <dbReference type="ARBA" id="ARBA00023033"/>
    </source>
</evidence>
<dbReference type="EMBL" id="CVQI01001002">
    <property type="protein sequence ID" value="CRK04283.1"/>
    <property type="molecule type" value="Genomic_DNA"/>
</dbReference>
<dbReference type="GO" id="GO:0005576">
    <property type="term" value="C:extracellular region"/>
    <property type="evidence" value="ECO:0007669"/>
    <property type="project" value="UniProtKB-SubCell"/>
</dbReference>
<protein>
    <recommendedName>
        <fullName evidence="15">lytic cellulose monooxygenase (C4-dehydrogenating)</fullName>
        <ecNumber evidence="15">1.14.99.56</ecNumber>
    </recommendedName>
</protein>
<dbReference type="Proteomes" id="UP000045706">
    <property type="component" value="Unassembled WGS sequence"/>
</dbReference>
<dbReference type="PANTHER" id="PTHR33353">
    <property type="entry name" value="PUTATIVE (AFU_ORTHOLOGUE AFUA_1G12560)-RELATED"/>
    <property type="match status" value="1"/>
</dbReference>
<evidence type="ECO:0000313" key="18">
    <source>
        <dbReference type="EMBL" id="CRK04283.1"/>
    </source>
</evidence>
<keyword evidence="9" id="KW-0503">Monooxygenase</keyword>
<keyword evidence="11" id="KW-0119">Carbohydrate metabolism</keyword>
<dbReference type="OrthoDB" id="5271017at2759"/>
<evidence type="ECO:0000256" key="14">
    <source>
        <dbReference type="ARBA" id="ARBA00045077"/>
    </source>
</evidence>
<comment type="catalytic activity">
    <reaction evidence="14">
        <text>[(1-&gt;4)-beta-D-glucosyl]n+m + reduced acceptor + O2 = 4-dehydro-beta-D-glucosyl-[(1-&gt;4)-beta-D-glucosyl]n-1 + [(1-&gt;4)-beta-D-glucosyl]m + acceptor + H2O.</text>
        <dbReference type="EC" id="1.14.99.56"/>
    </reaction>
</comment>
<evidence type="ECO:0000313" key="19">
    <source>
        <dbReference type="EMBL" id="CRK33053.1"/>
    </source>
</evidence>
<evidence type="ECO:0000256" key="6">
    <source>
        <dbReference type="ARBA" id="ARBA00023001"/>
    </source>
</evidence>
<reference evidence="21 22" key="1">
    <citation type="submission" date="2015-05" db="EMBL/GenBank/DDBJ databases">
        <authorList>
            <person name="Fogelqvist Johan"/>
        </authorList>
    </citation>
    <scope>NUCLEOTIDE SEQUENCE [LARGE SCALE GENOMIC DNA]</scope>
    <source>
        <strain evidence="19">VL1</strain>
        <strain evidence="18">VL2</strain>
    </source>
</reference>
<dbReference type="EC" id="1.14.99.56" evidence="15"/>
<dbReference type="CDD" id="cd21175">
    <property type="entry name" value="LPMO_AA9"/>
    <property type="match status" value="1"/>
</dbReference>